<dbReference type="InterPro" id="IPR052209">
    <property type="entry name" value="CbiZ"/>
</dbReference>
<dbReference type="Pfam" id="PF01955">
    <property type="entry name" value="CbiZ"/>
    <property type="match status" value="1"/>
</dbReference>
<proteinExistence type="predicted"/>
<dbReference type="RefSeq" id="WP_294181480.1">
    <property type="nucleotide sequence ID" value="NZ_JBGFFE010000001.1"/>
</dbReference>
<organism evidence="1 2">
    <name type="scientific">Clostridium lapidicellarium</name>
    <dbReference type="NCBI Taxonomy" id="3240931"/>
    <lineage>
        <taxon>Bacteria</taxon>
        <taxon>Bacillati</taxon>
        <taxon>Bacillota</taxon>
        <taxon>Clostridia</taxon>
        <taxon>Eubacteriales</taxon>
        <taxon>Clostridiaceae</taxon>
        <taxon>Clostridium</taxon>
    </lineage>
</organism>
<dbReference type="EMBL" id="JBGFFE010000001">
    <property type="protein sequence ID" value="MEY8762368.1"/>
    <property type="molecule type" value="Genomic_DNA"/>
</dbReference>
<evidence type="ECO:0000313" key="2">
    <source>
        <dbReference type="Proteomes" id="UP001565220"/>
    </source>
</evidence>
<reference evidence="1 2" key="1">
    <citation type="submission" date="2024-08" db="EMBL/GenBank/DDBJ databases">
        <title>Clostridium lapicellarii sp. nov., and Clostridium renhuaiense sp. nov., two species isolated from the mud in a fermentation cellar used for producing sauce-flavour Chinese liquors.</title>
        <authorList>
            <person name="Yang F."/>
            <person name="Wang H."/>
            <person name="Chen L.Q."/>
            <person name="Zhou N."/>
            <person name="Lu J.J."/>
            <person name="Pu X.X."/>
            <person name="Wan B."/>
            <person name="Wang L."/>
            <person name="Liu S.J."/>
        </authorList>
    </citation>
    <scope>NUCLEOTIDE SEQUENCE [LARGE SCALE GENOMIC DNA]</scope>
    <source>
        <strain evidence="1 2">MT-113</strain>
    </source>
</reference>
<gene>
    <name evidence="1" type="ORF">AB8S09_01715</name>
</gene>
<keyword evidence="2" id="KW-1185">Reference proteome</keyword>
<comment type="caution">
    <text evidence="1">The sequence shown here is derived from an EMBL/GenBank/DDBJ whole genome shotgun (WGS) entry which is preliminary data.</text>
</comment>
<dbReference type="PANTHER" id="PTHR35336:SF5">
    <property type="entry name" value="ADENOSYLCOBINAMIDE AMIDOHYDROLASE"/>
    <property type="match status" value="1"/>
</dbReference>
<protein>
    <submittedName>
        <fullName evidence="1">Adenosylcobinamide amidohydrolase</fullName>
    </submittedName>
</protein>
<name>A0ABV4DTI6_9CLOT</name>
<evidence type="ECO:0000313" key="1">
    <source>
        <dbReference type="EMBL" id="MEY8762368.1"/>
    </source>
</evidence>
<dbReference type="PANTHER" id="PTHR35336">
    <property type="entry name" value="ADENOSYLCOBINAMIDE AMIDOHYDROLASE"/>
    <property type="match status" value="1"/>
</dbReference>
<dbReference type="InterPro" id="IPR002808">
    <property type="entry name" value="AdoCbi_amidolase"/>
</dbReference>
<dbReference type="Proteomes" id="UP001565220">
    <property type="component" value="Unassembled WGS sequence"/>
</dbReference>
<accession>A0ABV4DTI6</accession>
<sequence>MISVREIRKNLGFNSAGLEVTKDHVHIDFSKPVEILSSAILNGGFTKASNIVNMKIPQNKSTDSSNKFPSPETTIEKYIESKKWKGKSVGMMTAANMKSFRSVRADKNGVIVQSFITMGISNARRAGDPADWKSFNSQNPKPGTINIILGTNARLSKAAMVEAIMIITEAKTCIMQDFNILSPVSKKTATGTGTDSCVLFTGTGQNIDYCGKHVLMGEMIAGVVLKSLRESVSEIISWGKTQWI</sequence>